<reference evidence="1" key="2">
    <citation type="submission" date="2015-06" db="UniProtKB">
        <authorList>
            <consortium name="EnsemblPlants"/>
        </authorList>
    </citation>
    <scope>IDENTIFICATION</scope>
</reference>
<organism evidence="1 2">
    <name type="scientific">Oryza rufipogon</name>
    <name type="common">Brownbeard rice</name>
    <name type="synonym">Asian wild rice</name>
    <dbReference type="NCBI Taxonomy" id="4529"/>
    <lineage>
        <taxon>Eukaryota</taxon>
        <taxon>Viridiplantae</taxon>
        <taxon>Streptophyta</taxon>
        <taxon>Embryophyta</taxon>
        <taxon>Tracheophyta</taxon>
        <taxon>Spermatophyta</taxon>
        <taxon>Magnoliopsida</taxon>
        <taxon>Liliopsida</taxon>
        <taxon>Poales</taxon>
        <taxon>Poaceae</taxon>
        <taxon>BOP clade</taxon>
        <taxon>Oryzoideae</taxon>
        <taxon>Oryzeae</taxon>
        <taxon>Oryzinae</taxon>
        <taxon>Oryza</taxon>
    </lineage>
</organism>
<proteinExistence type="predicted"/>
<keyword evidence="2" id="KW-1185">Reference proteome</keyword>
<protein>
    <submittedName>
        <fullName evidence="1">Uncharacterized protein</fullName>
    </submittedName>
</protein>
<accession>A0A0E0RCT6</accession>
<dbReference type="Gramene" id="ORUFI12G00810.1">
    <property type="protein sequence ID" value="ORUFI12G00810.1"/>
    <property type="gene ID" value="ORUFI12G00810"/>
</dbReference>
<dbReference type="STRING" id="4529.A0A0E0RCT6"/>
<dbReference type="AlphaFoldDB" id="A0A0E0RCT6"/>
<dbReference type="Proteomes" id="UP000008022">
    <property type="component" value="Unassembled WGS sequence"/>
</dbReference>
<name>A0A0E0RCT6_ORYRU</name>
<evidence type="ECO:0000313" key="2">
    <source>
        <dbReference type="Proteomes" id="UP000008022"/>
    </source>
</evidence>
<reference evidence="2" key="1">
    <citation type="submission" date="2013-06" db="EMBL/GenBank/DDBJ databases">
        <authorList>
            <person name="Zhao Q."/>
        </authorList>
    </citation>
    <scope>NUCLEOTIDE SEQUENCE</scope>
    <source>
        <strain evidence="2">cv. W1943</strain>
    </source>
</reference>
<dbReference type="EnsemblPlants" id="ORUFI12G00810.1">
    <property type="protein sequence ID" value="ORUFI12G00810.1"/>
    <property type="gene ID" value="ORUFI12G00810"/>
</dbReference>
<sequence length="195" mass="21550">MAAEICLSKLPQLIADPNAEFQTGLCNTGSQQLNLREMHREADHHHRLLATLARHRRLAAAATLFSSTLRTARALNSLLAAICSSPALGNASTPHRKAFLPQVPAGAFWGKEALEEGGSLKVAAIGRPHRVFFNPTITIACKFHALQQKEASKEEGPLNNVVEDMPRKREEKNMELDKRKVVDGGILQMEFQQLR</sequence>
<dbReference type="HOGENOM" id="CLU_1398387_0_0_1"/>
<evidence type="ECO:0000313" key="1">
    <source>
        <dbReference type="EnsemblPlants" id="ORUFI12G00810.1"/>
    </source>
</evidence>